<dbReference type="Proteomes" id="UP000057737">
    <property type="component" value="Unassembled WGS sequence"/>
</dbReference>
<evidence type="ECO:0000256" key="3">
    <source>
        <dbReference type="ARBA" id="ARBA00023004"/>
    </source>
</evidence>
<comment type="similarity">
    <text evidence="6">Belongs to the bacterial ring-hydroxylating dioxygenase ferredoxin component family.</text>
</comment>
<dbReference type="InterPro" id="IPR036922">
    <property type="entry name" value="Rieske_2Fe-2S_sf"/>
</dbReference>
<dbReference type="EMBL" id="LNCU01000092">
    <property type="protein sequence ID" value="KWV50934.1"/>
    <property type="molecule type" value="Genomic_DNA"/>
</dbReference>
<dbReference type="InterPro" id="IPR017941">
    <property type="entry name" value="Rieske_2Fe-2S"/>
</dbReference>
<keyword evidence="4" id="KW-0411">Iron-sulfur</keyword>
<sequence length="107" mass="11337">MTTTINGILIGPVQDFPEGEIRPATMPDGTNLAVYNVGGTIYATADLCTHGEASLSEEGILTGNIVECPWHFGTFDVTSGAPTGMPCTVPLKTFPVKVIEDSVYVEF</sequence>
<comment type="cofactor">
    <cofactor evidence="5">
        <name>[2Fe-2S] cluster</name>
        <dbReference type="ChEBI" id="CHEBI:190135"/>
    </cofactor>
</comment>
<dbReference type="SUPFAM" id="SSF50022">
    <property type="entry name" value="ISP domain"/>
    <property type="match status" value="1"/>
</dbReference>
<evidence type="ECO:0000313" key="7">
    <source>
        <dbReference type="EMBL" id="KWV50934.1"/>
    </source>
</evidence>
<keyword evidence="3" id="KW-0408">Iron</keyword>
<evidence type="ECO:0000256" key="1">
    <source>
        <dbReference type="ARBA" id="ARBA00022714"/>
    </source>
</evidence>
<evidence type="ECO:0000256" key="6">
    <source>
        <dbReference type="ARBA" id="ARBA00038001"/>
    </source>
</evidence>
<dbReference type="Gene3D" id="2.102.10.10">
    <property type="entry name" value="Rieske [2Fe-2S] iron-sulphur domain"/>
    <property type="match status" value="1"/>
</dbReference>
<dbReference type="PROSITE" id="PS51296">
    <property type="entry name" value="RIESKE"/>
    <property type="match status" value="1"/>
</dbReference>
<dbReference type="GO" id="GO:0046872">
    <property type="term" value="F:metal ion binding"/>
    <property type="evidence" value="ECO:0007669"/>
    <property type="project" value="UniProtKB-KW"/>
</dbReference>
<dbReference type="GO" id="GO:0051213">
    <property type="term" value="F:dioxygenase activity"/>
    <property type="evidence" value="ECO:0007669"/>
    <property type="project" value="UniProtKB-KW"/>
</dbReference>
<dbReference type="OrthoDB" id="9800167at2"/>
<dbReference type="CDD" id="cd03528">
    <property type="entry name" value="Rieske_RO_ferredoxin"/>
    <property type="match status" value="1"/>
</dbReference>
<reference evidence="7 8" key="1">
    <citation type="submission" date="2015-11" db="EMBL/GenBank/DDBJ databases">
        <title>Draft Genome Sequence of the Strain BR 10303 (Bradyrhizobium sp.) isolated from nodules of Centrolobium paraense.</title>
        <authorList>
            <person name="Zelli J.E."/>
            <person name="Simoes-Araujo J.L."/>
            <person name="Barauna A.C."/>
            <person name="Silva K."/>
        </authorList>
    </citation>
    <scope>NUCLEOTIDE SEQUENCE [LARGE SCALE GENOMIC DNA]</scope>
    <source>
        <strain evidence="7 8">BR 10303</strain>
    </source>
</reference>
<evidence type="ECO:0000256" key="4">
    <source>
        <dbReference type="ARBA" id="ARBA00023014"/>
    </source>
</evidence>
<evidence type="ECO:0000256" key="5">
    <source>
        <dbReference type="ARBA" id="ARBA00034078"/>
    </source>
</evidence>
<keyword evidence="2" id="KW-0479">Metal-binding</keyword>
<accession>A0A109JLE6</accession>
<proteinExistence type="inferred from homology"/>
<name>A0A109JLE6_9BRAD</name>
<dbReference type="Pfam" id="PF00355">
    <property type="entry name" value="Rieske"/>
    <property type="match status" value="1"/>
</dbReference>
<dbReference type="PANTHER" id="PTHR21496:SF0">
    <property type="entry name" value="RIESKE DOMAIN-CONTAINING PROTEIN"/>
    <property type="match status" value="1"/>
</dbReference>
<gene>
    <name evidence="7" type="ORF">AS156_14010</name>
</gene>
<keyword evidence="1" id="KW-0001">2Fe-2S</keyword>
<dbReference type="GO" id="GO:0051537">
    <property type="term" value="F:2 iron, 2 sulfur cluster binding"/>
    <property type="evidence" value="ECO:0007669"/>
    <property type="project" value="UniProtKB-KW"/>
</dbReference>
<dbReference type="RefSeq" id="WP_066511482.1">
    <property type="nucleotide sequence ID" value="NZ_LNCU01000092.1"/>
</dbReference>
<organism evidence="7 8">
    <name type="scientific">Bradyrhizobium macuxiense</name>
    <dbReference type="NCBI Taxonomy" id="1755647"/>
    <lineage>
        <taxon>Bacteria</taxon>
        <taxon>Pseudomonadati</taxon>
        <taxon>Pseudomonadota</taxon>
        <taxon>Alphaproteobacteria</taxon>
        <taxon>Hyphomicrobiales</taxon>
        <taxon>Nitrobacteraceae</taxon>
        <taxon>Bradyrhizobium</taxon>
    </lineage>
</organism>
<evidence type="ECO:0000256" key="2">
    <source>
        <dbReference type="ARBA" id="ARBA00022723"/>
    </source>
</evidence>
<protein>
    <submittedName>
        <fullName evidence="7">Uncharacterized protein</fullName>
    </submittedName>
</protein>
<evidence type="ECO:0000313" key="8">
    <source>
        <dbReference type="Proteomes" id="UP000057737"/>
    </source>
</evidence>
<dbReference type="PANTHER" id="PTHR21496">
    <property type="entry name" value="FERREDOXIN-RELATED"/>
    <property type="match status" value="1"/>
</dbReference>
<comment type="caution">
    <text evidence="7">The sequence shown here is derived from an EMBL/GenBank/DDBJ whole genome shotgun (WGS) entry which is preliminary data.</text>
</comment>
<dbReference type="AlphaFoldDB" id="A0A109JLE6"/>
<keyword evidence="8" id="KW-1185">Reference proteome</keyword>
<dbReference type="STRING" id="1755647.AS156_14010"/>